<dbReference type="PANTHER" id="PTHR12304:SF4">
    <property type="entry name" value="URIDINE NUCLEOSIDASE"/>
    <property type="match status" value="1"/>
</dbReference>
<dbReference type="GO" id="GO:0005829">
    <property type="term" value="C:cytosol"/>
    <property type="evidence" value="ECO:0007669"/>
    <property type="project" value="TreeGrafter"/>
</dbReference>
<name>A0A1B2EAE6_9HYPH</name>
<keyword evidence="1 4" id="KW-0378">Hydrolase</keyword>
<gene>
    <name evidence="4" type="ORF">BB934_00925</name>
</gene>
<keyword evidence="2" id="KW-0326">Glycosidase</keyword>
<dbReference type="KEGG" id="moc:BB934_00925"/>
<dbReference type="AlphaFoldDB" id="A0A1B2EAE6"/>
<evidence type="ECO:0000256" key="2">
    <source>
        <dbReference type="ARBA" id="ARBA00023295"/>
    </source>
</evidence>
<dbReference type="EMBL" id="CP016616">
    <property type="protein sequence ID" value="ANY76955.1"/>
    <property type="molecule type" value="Genomic_DNA"/>
</dbReference>
<proteinExistence type="predicted"/>
<dbReference type="GO" id="GO:0006152">
    <property type="term" value="P:purine nucleoside catabolic process"/>
    <property type="evidence" value="ECO:0007669"/>
    <property type="project" value="TreeGrafter"/>
</dbReference>
<evidence type="ECO:0000313" key="4">
    <source>
        <dbReference type="EMBL" id="ANY76955.1"/>
    </source>
</evidence>
<dbReference type="GO" id="GO:0008477">
    <property type="term" value="F:purine nucleosidase activity"/>
    <property type="evidence" value="ECO:0007669"/>
    <property type="project" value="TreeGrafter"/>
</dbReference>
<protein>
    <submittedName>
        <fullName evidence="4">Nucleoside hydrolase</fullName>
    </submittedName>
</protein>
<evidence type="ECO:0000259" key="3">
    <source>
        <dbReference type="Pfam" id="PF01156"/>
    </source>
</evidence>
<dbReference type="Gene3D" id="3.90.245.10">
    <property type="entry name" value="Ribonucleoside hydrolase-like"/>
    <property type="match status" value="1"/>
</dbReference>
<organism evidence="4">
    <name type="scientific">Microvirga ossetica</name>
    <dbReference type="NCBI Taxonomy" id="1882682"/>
    <lineage>
        <taxon>Bacteria</taxon>
        <taxon>Pseudomonadati</taxon>
        <taxon>Pseudomonadota</taxon>
        <taxon>Alphaproteobacteria</taxon>
        <taxon>Hyphomicrobiales</taxon>
        <taxon>Methylobacteriaceae</taxon>
        <taxon>Microvirga</taxon>
    </lineage>
</organism>
<sequence>MPHAKPRLVVIDTDPGIDDAIGILLALVSPEFSIAGITTVAGNIGIETTTRNAGRLLAFAGREDIPVFSGAAAPLSRPGPEPLNLHGTDGIGGVALPQPGQDPETRPAVAWLADLLLREPAGTVDVLALGPLTNLARLVLEKPDAAKRIGRIVAMGGAIHERGNVGPRAEFNLWADPEAAAAVVASGLPLVLIPLDVTRRVRASREFTEGLSKSGKPAAAMVAHLIESYFEAATHQESRPLHDPCVMLYALAPELFRVEELRLSVDVGAVEDAGALTIDEDGSPVQVTLGVDAPAALDLLAKQLTSD</sequence>
<dbReference type="Pfam" id="PF01156">
    <property type="entry name" value="IU_nuc_hydro"/>
    <property type="match status" value="1"/>
</dbReference>
<evidence type="ECO:0000256" key="1">
    <source>
        <dbReference type="ARBA" id="ARBA00022801"/>
    </source>
</evidence>
<dbReference type="PANTHER" id="PTHR12304">
    <property type="entry name" value="INOSINE-URIDINE PREFERRING NUCLEOSIDE HYDROLASE"/>
    <property type="match status" value="1"/>
</dbReference>
<dbReference type="RefSeq" id="WP_099512565.1">
    <property type="nucleotide sequence ID" value="NZ_CP016616.1"/>
</dbReference>
<dbReference type="InterPro" id="IPR036452">
    <property type="entry name" value="Ribo_hydro-like"/>
</dbReference>
<dbReference type="InterPro" id="IPR001910">
    <property type="entry name" value="Inosine/uridine_hydrolase_dom"/>
</dbReference>
<dbReference type="OrthoDB" id="9797882at2"/>
<dbReference type="InterPro" id="IPR023186">
    <property type="entry name" value="IUNH"/>
</dbReference>
<reference evidence="4" key="1">
    <citation type="submission" date="2016-07" db="EMBL/GenBank/DDBJ databases">
        <title>Microvirga ossetica sp. nov. a new species of rhizobia isolated from root nodules of the legume species Vicia alpestris Steven originated from North Ossetia region in the Caucasus.</title>
        <authorList>
            <person name="Safronova V.I."/>
            <person name="Kuznetsova I.G."/>
            <person name="Sazanova A.L."/>
            <person name="Belimov A."/>
            <person name="Andronov E."/>
            <person name="Osledkin Y.S."/>
            <person name="Onishchuk O.P."/>
            <person name="Kurchak O.N."/>
            <person name="Shaposhnikov A.I."/>
            <person name="Willems A."/>
            <person name="Tikhonovich I.A."/>
        </authorList>
    </citation>
    <scope>NUCLEOTIDE SEQUENCE [LARGE SCALE GENOMIC DNA]</scope>
    <source>
        <strain evidence="4">V5/3M</strain>
    </source>
</reference>
<accession>A0A1B2EAE6</accession>
<feature type="domain" description="Inosine/uridine-preferring nucleoside hydrolase" evidence="3">
    <location>
        <begin position="9"/>
        <end position="296"/>
    </location>
</feature>
<dbReference type="SUPFAM" id="SSF53590">
    <property type="entry name" value="Nucleoside hydrolase"/>
    <property type="match status" value="1"/>
</dbReference>